<dbReference type="AlphaFoldDB" id="A0A137PDV8"/>
<organism evidence="1 2">
    <name type="scientific">Conidiobolus coronatus (strain ATCC 28846 / CBS 209.66 / NRRL 28638)</name>
    <name type="common">Delacroixia coronata</name>
    <dbReference type="NCBI Taxonomy" id="796925"/>
    <lineage>
        <taxon>Eukaryota</taxon>
        <taxon>Fungi</taxon>
        <taxon>Fungi incertae sedis</taxon>
        <taxon>Zoopagomycota</taxon>
        <taxon>Entomophthoromycotina</taxon>
        <taxon>Entomophthoromycetes</taxon>
        <taxon>Entomophthorales</taxon>
        <taxon>Ancylistaceae</taxon>
        <taxon>Conidiobolus</taxon>
    </lineage>
</organism>
<dbReference type="OrthoDB" id="2406248at2759"/>
<sequence length="258" mass="29661">MRRLNDPVDFRSSASKFRAEEEASLKIRVDDIDNMFVLDQEISNELLLQNFGYNEILTFNSRNYPDLSSNQKRFIGKLKRVIINNSAATIEANFEKLIDDMTLVLYENVGLDDGDRLTMGPCNIGLSIGDSVFATHADREGRVDDTIVWLMCEDKHVRSLTYKHGEVQLICSMIGGHQFNIDKNIPIYGIRVVADNFWFYRMVRPDRYIEEIYDGIPISEIHVQRYPNGGLKITDASQRRTIIQCLNAMRSDILSLNL</sequence>
<evidence type="ECO:0000313" key="2">
    <source>
        <dbReference type="Proteomes" id="UP000070444"/>
    </source>
</evidence>
<proteinExistence type="predicted"/>
<gene>
    <name evidence="1" type="ORF">CONCODRAFT_3854</name>
</gene>
<accession>A0A137PDV8</accession>
<name>A0A137PDV8_CONC2</name>
<protein>
    <submittedName>
        <fullName evidence="1">Uncharacterized protein</fullName>
    </submittedName>
</protein>
<reference evidence="1 2" key="1">
    <citation type="journal article" date="2015" name="Genome Biol. Evol.">
        <title>Phylogenomic analyses indicate that early fungi evolved digesting cell walls of algal ancestors of land plants.</title>
        <authorList>
            <person name="Chang Y."/>
            <person name="Wang S."/>
            <person name="Sekimoto S."/>
            <person name="Aerts A.L."/>
            <person name="Choi C."/>
            <person name="Clum A."/>
            <person name="LaButti K.M."/>
            <person name="Lindquist E.A."/>
            <person name="Yee Ngan C."/>
            <person name="Ohm R.A."/>
            <person name="Salamov A.A."/>
            <person name="Grigoriev I.V."/>
            <person name="Spatafora J.W."/>
            <person name="Berbee M.L."/>
        </authorList>
    </citation>
    <scope>NUCLEOTIDE SEQUENCE [LARGE SCALE GENOMIC DNA]</scope>
    <source>
        <strain evidence="1 2">NRRL 28638</strain>
    </source>
</reference>
<keyword evidence="2" id="KW-1185">Reference proteome</keyword>
<dbReference type="EMBL" id="KQ964440">
    <property type="protein sequence ID" value="KXN73189.1"/>
    <property type="molecule type" value="Genomic_DNA"/>
</dbReference>
<evidence type="ECO:0000313" key="1">
    <source>
        <dbReference type="EMBL" id="KXN73189.1"/>
    </source>
</evidence>
<dbReference type="Proteomes" id="UP000070444">
    <property type="component" value="Unassembled WGS sequence"/>
</dbReference>